<dbReference type="Proteomes" id="UP001500547">
    <property type="component" value="Unassembled WGS sequence"/>
</dbReference>
<dbReference type="RefSeq" id="WP_345533457.1">
    <property type="nucleotide sequence ID" value="NZ_BAABLD010000008.1"/>
</dbReference>
<dbReference type="Pfam" id="PF14355">
    <property type="entry name" value="Abi_C"/>
    <property type="match status" value="1"/>
</dbReference>
<evidence type="ECO:0000313" key="3">
    <source>
        <dbReference type="Proteomes" id="UP001500547"/>
    </source>
</evidence>
<dbReference type="EMBL" id="BAABLD010000008">
    <property type="protein sequence ID" value="GAA5167513.1"/>
    <property type="molecule type" value="Genomic_DNA"/>
</dbReference>
<proteinExistence type="predicted"/>
<gene>
    <name evidence="2" type="ORF">GCM10025770_26260</name>
</gene>
<comment type="caution">
    <text evidence="2">The sequence shown here is derived from an EMBL/GenBank/DDBJ whole genome shotgun (WGS) entry which is preliminary data.</text>
</comment>
<keyword evidence="3" id="KW-1185">Reference proteome</keyword>
<evidence type="ECO:0000259" key="1">
    <source>
        <dbReference type="Pfam" id="PF14355"/>
    </source>
</evidence>
<sequence>MSDLTSSEKRKLERLFGMGSGYVLDFSNRTFAEFIEESVRRDIYDARYEHGSGSKANRLRGFWSLESNPIVGKLIGDLIEYGKDLNAFKNDGSLPDECLKIVARLRQANPVADIDALSATVDERDFETVANHIRDIIEKNEPEAGLDRLHTFIIKFVRTLCAEHGITVARDKPLHSRFGEYVKRLRDSGQLESEMTARILKSAISVLEAFNDVRNNQSLAHDNPILNYDESLLIFNHVASSVRFIQTLEDRRKRAMPNPEPVMTNDDIPF</sequence>
<accession>A0ABP9QUC7</accession>
<protein>
    <recommendedName>
        <fullName evidence="1">Abortive infection protein-like C-terminal domain-containing protein</fullName>
    </recommendedName>
</protein>
<name>A0ABP9QUC7_9RHOO</name>
<dbReference type="InterPro" id="IPR026001">
    <property type="entry name" value="Abi-like_C"/>
</dbReference>
<organism evidence="2 3">
    <name type="scientific">Viridibacterium curvum</name>
    <dbReference type="NCBI Taxonomy" id="1101404"/>
    <lineage>
        <taxon>Bacteria</taxon>
        <taxon>Pseudomonadati</taxon>
        <taxon>Pseudomonadota</taxon>
        <taxon>Betaproteobacteria</taxon>
        <taxon>Rhodocyclales</taxon>
        <taxon>Rhodocyclaceae</taxon>
        <taxon>Viridibacterium</taxon>
    </lineage>
</organism>
<reference evidence="3" key="1">
    <citation type="journal article" date="2019" name="Int. J. Syst. Evol. Microbiol.">
        <title>The Global Catalogue of Microorganisms (GCM) 10K type strain sequencing project: providing services to taxonomists for standard genome sequencing and annotation.</title>
        <authorList>
            <consortium name="The Broad Institute Genomics Platform"/>
            <consortium name="The Broad Institute Genome Sequencing Center for Infectious Disease"/>
            <person name="Wu L."/>
            <person name="Ma J."/>
        </authorList>
    </citation>
    <scope>NUCLEOTIDE SEQUENCE [LARGE SCALE GENOMIC DNA]</scope>
    <source>
        <strain evidence="3">JCM 18715</strain>
    </source>
</reference>
<feature type="domain" description="Abortive infection protein-like C-terminal" evidence="1">
    <location>
        <begin position="178"/>
        <end position="245"/>
    </location>
</feature>
<evidence type="ECO:0000313" key="2">
    <source>
        <dbReference type="EMBL" id="GAA5167513.1"/>
    </source>
</evidence>